<evidence type="ECO:0000256" key="7">
    <source>
        <dbReference type="ARBA" id="ARBA00023285"/>
    </source>
</evidence>
<comment type="cofactor">
    <cofactor evidence="2">
        <name>Zn(2+)</name>
        <dbReference type="ChEBI" id="CHEBI:29105"/>
    </cofactor>
</comment>
<dbReference type="Gene3D" id="3.40.630.10">
    <property type="entry name" value="Zn peptidases"/>
    <property type="match status" value="1"/>
</dbReference>
<evidence type="ECO:0000256" key="4">
    <source>
        <dbReference type="ARBA" id="ARBA00022723"/>
    </source>
</evidence>
<keyword evidence="6" id="KW-0862">Zinc</keyword>
<comment type="similarity">
    <text evidence="3">Belongs to the peptidase M20A family.</text>
</comment>
<dbReference type="InterPro" id="IPR002933">
    <property type="entry name" value="Peptidase_M20"/>
</dbReference>
<dbReference type="InterPro" id="IPR011650">
    <property type="entry name" value="Peptidase_M20_dimer"/>
</dbReference>
<dbReference type="Pfam" id="PF07687">
    <property type="entry name" value="M20_dimer"/>
    <property type="match status" value="1"/>
</dbReference>
<dbReference type="Pfam" id="PF01546">
    <property type="entry name" value="Peptidase_M20"/>
    <property type="match status" value="1"/>
</dbReference>
<keyword evidence="7" id="KW-0170">Cobalt</keyword>
<dbReference type="SUPFAM" id="SSF55031">
    <property type="entry name" value="Bacterial exopeptidase dimerisation domain"/>
    <property type="match status" value="1"/>
</dbReference>
<name>A0ABT7F5U4_9RHOB</name>
<gene>
    <name evidence="9" type="ORF">QO033_19540</name>
</gene>
<sequence length="434" mass="47484">MSLDQPLDPSLRDTLAQAVKEGFDDQIALTQEFVRRPSQRGEEHALQDFIFAELRGRGYQMERFAMDPEALANHPGAGKWSPQHSEAPIVVGIHRPREEAGRSLILQGHVDVVPTGPAHMWTDPPYGAVIRDGKMYGRGAGDMKSGLVCAISALDALRRAGWQPAATVYLQSVVEEESTGDGALMAHIRGYKAEAALVPEPTGETLVRANLGVIWFRVEFEGIPRHVSEMGEGANAIDAAIRTIAALRELEMAWNDRRGEHPLFGEMAKPINLNVGRIEGGEWASSVPATAAVDFRISLLPNWDVKDCAAEIEAHLKAFVSGDPFLSNNPPRLIWNGFMSDGYEQPEGTEAEAVLARAHEAAMGRPLEAKATPAYIDTRIYALFDQIPSLCYGPKNALSHGFDEYVEIDSLERVTLSIALFIAEWCGLEPVDPA</sequence>
<dbReference type="InterPro" id="IPR050072">
    <property type="entry name" value="Peptidase_M20A"/>
</dbReference>
<dbReference type="Gene3D" id="3.30.70.360">
    <property type="match status" value="1"/>
</dbReference>
<feature type="domain" description="Peptidase M20 dimerisation" evidence="8">
    <location>
        <begin position="210"/>
        <end position="318"/>
    </location>
</feature>
<evidence type="ECO:0000256" key="1">
    <source>
        <dbReference type="ARBA" id="ARBA00001941"/>
    </source>
</evidence>
<dbReference type="InterPro" id="IPR010182">
    <property type="entry name" value="ArgE/DapE"/>
</dbReference>
<keyword evidence="5" id="KW-0378">Hydrolase</keyword>
<keyword evidence="4" id="KW-0479">Metal-binding</keyword>
<dbReference type="PANTHER" id="PTHR43808:SF25">
    <property type="entry name" value="PEPTIDASE M20 DIMERISATION DOMAIN-CONTAINING PROTEIN"/>
    <property type="match status" value="1"/>
</dbReference>
<dbReference type="EMBL" id="JASNJD010000019">
    <property type="protein sequence ID" value="MDK3019880.1"/>
    <property type="molecule type" value="Genomic_DNA"/>
</dbReference>
<evidence type="ECO:0000313" key="9">
    <source>
        <dbReference type="EMBL" id="MDK3019880.1"/>
    </source>
</evidence>
<dbReference type="NCBIfam" id="NF005306">
    <property type="entry name" value="PRK06837.1"/>
    <property type="match status" value="1"/>
</dbReference>
<evidence type="ECO:0000313" key="10">
    <source>
        <dbReference type="Proteomes" id="UP001243757"/>
    </source>
</evidence>
<protein>
    <submittedName>
        <fullName evidence="9">ArgE/DapE family deacylase</fullName>
    </submittedName>
</protein>
<comment type="caution">
    <text evidence="9">The sequence shown here is derived from an EMBL/GenBank/DDBJ whole genome shotgun (WGS) entry which is preliminary data.</text>
</comment>
<comment type="cofactor">
    <cofactor evidence="1">
        <name>Co(2+)</name>
        <dbReference type="ChEBI" id="CHEBI:48828"/>
    </cofactor>
</comment>
<evidence type="ECO:0000256" key="6">
    <source>
        <dbReference type="ARBA" id="ARBA00022833"/>
    </source>
</evidence>
<dbReference type="InterPro" id="IPR033687">
    <property type="entry name" value="YodQ-like"/>
</dbReference>
<dbReference type="CDD" id="cd03895">
    <property type="entry name" value="M20_ArgE_DapE-like"/>
    <property type="match status" value="1"/>
</dbReference>
<proteinExistence type="inferred from homology"/>
<reference evidence="9 10" key="1">
    <citation type="submission" date="2023-05" db="EMBL/GenBank/DDBJ databases">
        <title>Pseudodonghicola sp. nov.</title>
        <authorList>
            <person name="Huang J."/>
        </authorList>
    </citation>
    <scope>NUCLEOTIDE SEQUENCE [LARGE SCALE GENOMIC DNA]</scope>
    <source>
        <strain evidence="9 10">IC7</strain>
    </source>
</reference>
<accession>A0ABT7F5U4</accession>
<keyword evidence="10" id="KW-1185">Reference proteome</keyword>
<dbReference type="PANTHER" id="PTHR43808">
    <property type="entry name" value="ACETYLORNITHINE DEACETYLASE"/>
    <property type="match status" value="1"/>
</dbReference>
<dbReference type="NCBIfam" id="TIGR01910">
    <property type="entry name" value="DapE-ArgE"/>
    <property type="match status" value="1"/>
</dbReference>
<dbReference type="Proteomes" id="UP001243757">
    <property type="component" value="Unassembled WGS sequence"/>
</dbReference>
<dbReference type="InterPro" id="IPR036264">
    <property type="entry name" value="Bact_exopeptidase_dim_dom"/>
</dbReference>
<evidence type="ECO:0000256" key="2">
    <source>
        <dbReference type="ARBA" id="ARBA00001947"/>
    </source>
</evidence>
<dbReference type="SUPFAM" id="SSF53187">
    <property type="entry name" value="Zn-dependent exopeptidases"/>
    <property type="match status" value="1"/>
</dbReference>
<organism evidence="9 10">
    <name type="scientific">Pseudodonghicola flavimaris</name>
    <dbReference type="NCBI Taxonomy" id="3050036"/>
    <lineage>
        <taxon>Bacteria</taxon>
        <taxon>Pseudomonadati</taxon>
        <taxon>Pseudomonadota</taxon>
        <taxon>Alphaproteobacteria</taxon>
        <taxon>Rhodobacterales</taxon>
        <taxon>Paracoccaceae</taxon>
        <taxon>Pseudodonghicola</taxon>
    </lineage>
</organism>
<evidence type="ECO:0000256" key="5">
    <source>
        <dbReference type="ARBA" id="ARBA00022801"/>
    </source>
</evidence>
<evidence type="ECO:0000256" key="3">
    <source>
        <dbReference type="ARBA" id="ARBA00006247"/>
    </source>
</evidence>
<evidence type="ECO:0000259" key="8">
    <source>
        <dbReference type="Pfam" id="PF07687"/>
    </source>
</evidence>
<dbReference type="RefSeq" id="WP_284482651.1">
    <property type="nucleotide sequence ID" value="NZ_JASNJD010000019.1"/>
</dbReference>